<evidence type="ECO:0000256" key="1">
    <source>
        <dbReference type="ARBA" id="ARBA00022553"/>
    </source>
</evidence>
<dbReference type="Proteomes" id="UP000002384">
    <property type="component" value="Chromosome"/>
</dbReference>
<dbReference type="STRING" id="65393.PCC7424_1956"/>
<dbReference type="GO" id="GO:0000160">
    <property type="term" value="P:phosphorelay signal transduction system"/>
    <property type="evidence" value="ECO:0007669"/>
    <property type="project" value="InterPro"/>
</dbReference>
<dbReference type="eggNOG" id="COG0784">
    <property type="taxonomic scope" value="Bacteria"/>
</dbReference>
<gene>
    <name evidence="4" type="ordered locus">PCC7424_1956</name>
</gene>
<evidence type="ECO:0000313" key="4">
    <source>
        <dbReference type="EMBL" id="ACK70386.1"/>
    </source>
</evidence>
<feature type="modified residue" description="4-aspartylphosphate" evidence="2">
    <location>
        <position position="315"/>
    </location>
</feature>
<proteinExistence type="predicted"/>
<evidence type="ECO:0000313" key="5">
    <source>
        <dbReference type="Proteomes" id="UP000002384"/>
    </source>
</evidence>
<dbReference type="OrthoDB" id="572194at2"/>
<evidence type="ECO:0000256" key="2">
    <source>
        <dbReference type="PROSITE-ProRule" id="PRU00169"/>
    </source>
</evidence>
<dbReference type="InterPro" id="IPR001789">
    <property type="entry name" value="Sig_transdc_resp-reg_receiver"/>
</dbReference>
<dbReference type="SUPFAM" id="SSF52172">
    <property type="entry name" value="CheY-like"/>
    <property type="match status" value="1"/>
</dbReference>
<dbReference type="InterPro" id="IPR011006">
    <property type="entry name" value="CheY-like_superfamily"/>
</dbReference>
<dbReference type="Gene3D" id="3.40.50.2300">
    <property type="match status" value="1"/>
</dbReference>
<dbReference type="PROSITE" id="PS50110">
    <property type="entry name" value="RESPONSE_REGULATORY"/>
    <property type="match status" value="1"/>
</dbReference>
<protein>
    <submittedName>
        <fullName evidence="4">Response regulator receiver protein</fullName>
    </submittedName>
</protein>
<dbReference type="RefSeq" id="WP_015953992.1">
    <property type="nucleotide sequence ID" value="NC_011729.1"/>
</dbReference>
<dbReference type="KEGG" id="cyc:PCC7424_1956"/>
<dbReference type="InterPro" id="IPR050595">
    <property type="entry name" value="Bact_response_regulator"/>
</dbReference>
<accession>B7KDT4</accession>
<dbReference type="PANTHER" id="PTHR44591">
    <property type="entry name" value="STRESS RESPONSE REGULATOR PROTEIN 1"/>
    <property type="match status" value="1"/>
</dbReference>
<dbReference type="Pfam" id="PF00072">
    <property type="entry name" value="Response_reg"/>
    <property type="match status" value="1"/>
</dbReference>
<dbReference type="AlphaFoldDB" id="B7KDT4"/>
<keyword evidence="5" id="KW-1185">Reference proteome</keyword>
<dbReference type="PANTHER" id="PTHR44591:SF3">
    <property type="entry name" value="RESPONSE REGULATORY DOMAIN-CONTAINING PROTEIN"/>
    <property type="match status" value="1"/>
</dbReference>
<feature type="domain" description="Response regulatory" evidence="3">
    <location>
        <begin position="266"/>
        <end position="381"/>
    </location>
</feature>
<organism evidence="4 5">
    <name type="scientific">Gloeothece citriformis (strain PCC 7424)</name>
    <name type="common">Cyanothece sp. (strain PCC 7424)</name>
    <dbReference type="NCBI Taxonomy" id="65393"/>
    <lineage>
        <taxon>Bacteria</taxon>
        <taxon>Bacillati</taxon>
        <taxon>Cyanobacteriota</taxon>
        <taxon>Cyanophyceae</taxon>
        <taxon>Oscillatoriophycideae</taxon>
        <taxon>Chroococcales</taxon>
        <taxon>Aphanothecaceae</taxon>
        <taxon>Gloeothece</taxon>
        <taxon>Gloeothece citriformis</taxon>
    </lineage>
</organism>
<name>B7KDT4_GLOC7</name>
<sequence>MNTATNLNFSFQLEELPKQLLVAIQQIPTGSCRFQLTLNDNGSRQCTWYLTVVQSRVVYSGIEPLSWSSFQTLLKRYLLPLRTAQAQKQILQLIEQFSSQERNQVGTLIKQIEKAGIITHQQVIQGIQNQLLADFDTFLFRCSGSGEFIPEPELIFQAQLPGFKLEDLISRAKKRQAEWDIIKTRIPSMQCSPILNTEAINGVKLPDPQKQQIQLLVSSGKTLEEIAYKMGNDSLELAKVFLKLMGSGLVSLSLPNDNNLVTGAPEIFIIDDSPLIIKQFKTLVSSWGYQVNTCQNPLLAVEQLLRSKASMIFVDINMPGLSGFDLIKQIRRQPNLAEIPLVLLTAENSISNQWRAQWANCQFLVKPRSREEVSQFRTELKKMLPNLSGVTEEPEI</sequence>
<reference evidence="5" key="1">
    <citation type="journal article" date="2011" name="MBio">
        <title>Novel metabolic attributes of the genus Cyanothece, comprising a group of unicellular nitrogen-fixing Cyanobacteria.</title>
        <authorList>
            <person name="Bandyopadhyay A."/>
            <person name="Elvitigala T."/>
            <person name="Welsh E."/>
            <person name="Stockel J."/>
            <person name="Liberton M."/>
            <person name="Min H."/>
            <person name="Sherman L.A."/>
            <person name="Pakrasi H.B."/>
        </authorList>
    </citation>
    <scope>NUCLEOTIDE SEQUENCE [LARGE SCALE GENOMIC DNA]</scope>
    <source>
        <strain evidence="5">PCC 7424</strain>
    </source>
</reference>
<dbReference type="EMBL" id="CP001291">
    <property type="protein sequence ID" value="ACK70386.1"/>
    <property type="molecule type" value="Genomic_DNA"/>
</dbReference>
<keyword evidence="1 2" id="KW-0597">Phosphoprotein</keyword>
<dbReference type="HOGENOM" id="CLU_699915_0_0_3"/>
<evidence type="ECO:0000259" key="3">
    <source>
        <dbReference type="PROSITE" id="PS50110"/>
    </source>
</evidence>
<dbReference type="SMART" id="SM00448">
    <property type="entry name" value="REC"/>
    <property type="match status" value="1"/>
</dbReference>